<dbReference type="InterPro" id="IPR045314">
    <property type="entry name" value="bZIP_plant_GBF1"/>
</dbReference>
<evidence type="ECO:0000256" key="1">
    <source>
        <dbReference type="ARBA" id="ARBA00004123"/>
    </source>
</evidence>
<dbReference type="AlphaFoldDB" id="A0ABD3K2G1"/>
<accession>A0ABD3K2G1</accession>
<dbReference type="Gene3D" id="1.20.5.170">
    <property type="match status" value="1"/>
</dbReference>
<dbReference type="Pfam" id="PF00170">
    <property type="entry name" value="bZIP_1"/>
    <property type="match status" value="1"/>
</dbReference>
<gene>
    <name evidence="8" type="ORF">ACJRO7_023527</name>
</gene>
<keyword evidence="4" id="KW-0804">Transcription</keyword>
<dbReference type="InterPro" id="IPR046347">
    <property type="entry name" value="bZIP_sf"/>
</dbReference>
<evidence type="ECO:0000256" key="6">
    <source>
        <dbReference type="SAM" id="MobiDB-lite"/>
    </source>
</evidence>
<protein>
    <recommendedName>
        <fullName evidence="7">BZIP domain-containing protein</fullName>
    </recommendedName>
</protein>
<evidence type="ECO:0000259" key="7">
    <source>
        <dbReference type="PROSITE" id="PS50217"/>
    </source>
</evidence>
<dbReference type="PANTHER" id="PTHR45764:SF38">
    <property type="entry name" value="BZIP TRANSCRIPTION FACTOR 44"/>
    <property type="match status" value="1"/>
</dbReference>
<keyword evidence="3" id="KW-0238">DNA-binding</keyword>
<comment type="caution">
    <text evidence="8">The sequence shown here is derived from an EMBL/GenBank/DDBJ whole genome shotgun (WGS) entry which is preliminary data.</text>
</comment>
<reference evidence="8 9" key="1">
    <citation type="submission" date="2024-11" db="EMBL/GenBank/DDBJ databases">
        <title>Chromosome-level genome assembly of Eucalyptus globulus Labill. provides insights into its genome evolution.</title>
        <authorList>
            <person name="Li X."/>
        </authorList>
    </citation>
    <scope>NUCLEOTIDE SEQUENCE [LARGE SCALE GENOMIC DNA]</scope>
    <source>
        <strain evidence="8">CL2024</strain>
        <tissue evidence="8">Fresh tender leaves</tissue>
    </source>
</reference>
<keyword evidence="5" id="KW-0539">Nucleus</keyword>
<dbReference type="EMBL" id="JBJKBG010000006">
    <property type="protein sequence ID" value="KAL3734195.1"/>
    <property type="molecule type" value="Genomic_DNA"/>
</dbReference>
<proteinExistence type="predicted"/>
<dbReference type="CDD" id="cd14702">
    <property type="entry name" value="bZIP_plant_GBF1"/>
    <property type="match status" value="1"/>
</dbReference>
<dbReference type="InterPro" id="IPR004827">
    <property type="entry name" value="bZIP"/>
</dbReference>
<evidence type="ECO:0000256" key="5">
    <source>
        <dbReference type="ARBA" id="ARBA00023242"/>
    </source>
</evidence>
<keyword evidence="2" id="KW-0805">Transcription regulation</keyword>
<dbReference type="SMART" id="SM00338">
    <property type="entry name" value="BRLZ"/>
    <property type="match status" value="1"/>
</dbReference>
<evidence type="ECO:0000313" key="9">
    <source>
        <dbReference type="Proteomes" id="UP001634007"/>
    </source>
</evidence>
<dbReference type="GO" id="GO:0046982">
    <property type="term" value="F:protein heterodimerization activity"/>
    <property type="evidence" value="ECO:0007669"/>
    <property type="project" value="UniProtKB-ARBA"/>
</dbReference>
<dbReference type="FunFam" id="1.20.5.170:FF:000020">
    <property type="entry name" value="BZIP transcription factor"/>
    <property type="match status" value="1"/>
</dbReference>
<feature type="region of interest" description="Disordered" evidence="6">
    <location>
        <begin position="1"/>
        <end position="61"/>
    </location>
</feature>
<dbReference type="SUPFAM" id="SSF57959">
    <property type="entry name" value="Leucine zipper domain"/>
    <property type="match status" value="1"/>
</dbReference>
<keyword evidence="9" id="KW-1185">Reference proteome</keyword>
<feature type="domain" description="BZIP" evidence="7">
    <location>
        <begin position="37"/>
        <end position="100"/>
    </location>
</feature>
<dbReference type="PANTHER" id="PTHR45764">
    <property type="entry name" value="BZIP TRANSCRIPTION FACTOR 44"/>
    <property type="match status" value="1"/>
</dbReference>
<dbReference type="GO" id="GO:0005634">
    <property type="term" value="C:nucleus"/>
    <property type="evidence" value="ECO:0007669"/>
    <property type="project" value="UniProtKB-SubCell"/>
</dbReference>
<evidence type="ECO:0000256" key="2">
    <source>
        <dbReference type="ARBA" id="ARBA00023015"/>
    </source>
</evidence>
<dbReference type="PROSITE" id="PS50217">
    <property type="entry name" value="BZIP"/>
    <property type="match status" value="1"/>
</dbReference>
<dbReference type="PROSITE" id="PS00036">
    <property type="entry name" value="BZIP_BASIC"/>
    <property type="match status" value="1"/>
</dbReference>
<organism evidence="8 9">
    <name type="scientific">Eucalyptus globulus</name>
    <name type="common">Tasmanian blue gum</name>
    <dbReference type="NCBI Taxonomy" id="34317"/>
    <lineage>
        <taxon>Eukaryota</taxon>
        <taxon>Viridiplantae</taxon>
        <taxon>Streptophyta</taxon>
        <taxon>Embryophyta</taxon>
        <taxon>Tracheophyta</taxon>
        <taxon>Spermatophyta</taxon>
        <taxon>Magnoliopsida</taxon>
        <taxon>eudicotyledons</taxon>
        <taxon>Gunneridae</taxon>
        <taxon>Pentapetalae</taxon>
        <taxon>rosids</taxon>
        <taxon>malvids</taxon>
        <taxon>Myrtales</taxon>
        <taxon>Myrtaceae</taxon>
        <taxon>Myrtoideae</taxon>
        <taxon>Eucalypteae</taxon>
        <taxon>Eucalyptus</taxon>
    </lineage>
</organism>
<comment type="subcellular location">
    <subcellularLocation>
        <location evidence="1">Nucleus</location>
    </subcellularLocation>
</comment>
<feature type="compositionally biased region" description="Low complexity" evidence="6">
    <location>
        <begin position="1"/>
        <end position="29"/>
    </location>
</feature>
<evidence type="ECO:0000256" key="4">
    <source>
        <dbReference type="ARBA" id="ARBA00023163"/>
    </source>
</evidence>
<evidence type="ECO:0000313" key="8">
    <source>
        <dbReference type="EMBL" id="KAL3734195.1"/>
    </source>
</evidence>
<sequence length="169" mass="18532">MASSSRNSNSSSGTTAAAATAAAQIQNSSSEDELLQIQRKRKRMESNRESAKRSRMRKQQHLDELTAEVGRLRKGNDQINASIAITTYHLLALEGENSILRAQALELSQRLQSLNDILEYINATNLGACEIGELAGVRTASHDHFLNPFSSLGHHVNQPIIAASEAFQY</sequence>
<evidence type="ECO:0000256" key="3">
    <source>
        <dbReference type="ARBA" id="ARBA00023125"/>
    </source>
</evidence>
<dbReference type="GO" id="GO:0003677">
    <property type="term" value="F:DNA binding"/>
    <property type="evidence" value="ECO:0007669"/>
    <property type="project" value="UniProtKB-KW"/>
</dbReference>
<name>A0ABD3K2G1_EUCGL</name>
<dbReference type="Proteomes" id="UP001634007">
    <property type="component" value="Unassembled WGS sequence"/>
</dbReference>